<keyword evidence="1" id="KW-1133">Transmembrane helix</keyword>
<organism evidence="3 4">
    <name type="scientific">Skeletonema marinoi</name>
    <dbReference type="NCBI Taxonomy" id="267567"/>
    <lineage>
        <taxon>Eukaryota</taxon>
        <taxon>Sar</taxon>
        <taxon>Stramenopiles</taxon>
        <taxon>Ochrophyta</taxon>
        <taxon>Bacillariophyta</taxon>
        <taxon>Coscinodiscophyceae</taxon>
        <taxon>Thalassiosirophycidae</taxon>
        <taxon>Thalassiosirales</taxon>
        <taxon>Skeletonemataceae</taxon>
        <taxon>Skeletonema</taxon>
        <taxon>Skeletonema marinoi-dohrnii complex</taxon>
    </lineage>
</organism>
<feature type="transmembrane region" description="Helical" evidence="1">
    <location>
        <begin position="303"/>
        <end position="325"/>
    </location>
</feature>
<evidence type="ECO:0000256" key="1">
    <source>
        <dbReference type="SAM" id="Phobius"/>
    </source>
</evidence>
<feature type="transmembrane region" description="Helical" evidence="1">
    <location>
        <begin position="90"/>
        <end position="113"/>
    </location>
</feature>
<feature type="transmembrane region" description="Helical" evidence="1">
    <location>
        <begin position="271"/>
        <end position="296"/>
    </location>
</feature>
<evidence type="ECO:0000313" key="4">
    <source>
        <dbReference type="Proteomes" id="UP001224775"/>
    </source>
</evidence>
<keyword evidence="1" id="KW-0812">Transmembrane</keyword>
<feature type="transmembrane region" description="Helical" evidence="1">
    <location>
        <begin position="199"/>
        <end position="218"/>
    </location>
</feature>
<accession>A0AAD8YD66</accession>
<comment type="caution">
    <text evidence="3">The sequence shown here is derived from an EMBL/GenBank/DDBJ whole genome shotgun (WGS) entry which is preliminary data.</text>
</comment>
<feature type="signal peptide" evidence="2">
    <location>
        <begin position="1"/>
        <end position="17"/>
    </location>
</feature>
<protein>
    <submittedName>
        <fullName evidence="3">Uncharacterized protein</fullName>
    </submittedName>
</protein>
<feature type="transmembrane region" description="Helical" evidence="1">
    <location>
        <begin position="345"/>
        <end position="365"/>
    </location>
</feature>
<reference evidence="3" key="1">
    <citation type="submission" date="2023-06" db="EMBL/GenBank/DDBJ databases">
        <title>Survivors Of The Sea: Transcriptome response of Skeletonema marinoi to long-term dormancy.</title>
        <authorList>
            <person name="Pinder M.I.M."/>
            <person name="Kourtchenko O."/>
            <person name="Robertson E.K."/>
            <person name="Larsson T."/>
            <person name="Maumus F."/>
            <person name="Osuna-Cruz C.M."/>
            <person name="Vancaester E."/>
            <person name="Stenow R."/>
            <person name="Vandepoele K."/>
            <person name="Ploug H."/>
            <person name="Bruchert V."/>
            <person name="Godhe A."/>
            <person name="Topel M."/>
        </authorList>
    </citation>
    <scope>NUCLEOTIDE SEQUENCE</scope>
    <source>
        <strain evidence="3">R05AC</strain>
    </source>
</reference>
<gene>
    <name evidence="3" type="ORF">QTG54_005986</name>
</gene>
<feature type="transmembrane region" description="Helical" evidence="1">
    <location>
        <begin position="125"/>
        <end position="148"/>
    </location>
</feature>
<name>A0AAD8YD66_9STRA</name>
<dbReference type="AlphaFoldDB" id="A0AAD8YD66"/>
<feature type="transmembrane region" description="Helical" evidence="1">
    <location>
        <begin position="154"/>
        <end position="173"/>
    </location>
</feature>
<evidence type="ECO:0000313" key="3">
    <source>
        <dbReference type="EMBL" id="KAK1743365.1"/>
    </source>
</evidence>
<feature type="transmembrane region" description="Helical" evidence="1">
    <location>
        <begin position="434"/>
        <end position="460"/>
    </location>
</feature>
<keyword evidence="4" id="KW-1185">Reference proteome</keyword>
<keyword evidence="2" id="KW-0732">Signal</keyword>
<dbReference type="Proteomes" id="UP001224775">
    <property type="component" value="Unassembled WGS sequence"/>
</dbReference>
<dbReference type="EMBL" id="JATAAI010000009">
    <property type="protein sequence ID" value="KAK1743365.1"/>
    <property type="molecule type" value="Genomic_DNA"/>
</dbReference>
<sequence length="646" mass="70759">MLAAFLTIIGFVVWVMSDYVNQWNQVTKVMAAEHTECSPNYANYPNCMSNDGFGGTCFRANEYVDPPVLVFEANCEYTCVHVYDDCANGFVLWSGPILMSLSMIFLGSFCTFLRTEGTNETEIFNFGKIWLFVLCILWASASLAGTAAGVTTSLATLTLASLVGSAVFMTASFSKEHQENSTKAVIDRLREKYSNSLDYLRGAFIVTCLPFIAVYFLLSMVNQFFRKTGFNPIAQPSKEDDSDHASLLTVKGKKQMNRMKSWDSVRVITIAIYWGIFYMGMQVVVAQLTVVFLSWLIDATADFGLVAVSGILCGVGVAMFLLPPVPGVPVYLTLGIVLAAQGYETLGWMGSISYSTAVGLVLKLFSSAMQQKAIGEQLSHKVKVRQFVSINSTLMKSMRIVLGEKGLSIPKVAILIGGPDWPTSVLCGIMRLDLFQIIVGTMPIVFLIFPTCLTGALMFMSSLETDNGNPVYPWAGSVTTVTASLTAMVQFGSMLVAAYYLEQTATRRSEEAKALGDDEEVKAADEKDEHMNKCYKDVTQWGIVPMFWKGVLLLSMASIIASCYLVQFFSELCFVQHSLTDSIEDNLGGNVANMFLPVGWVSVGLFTGSIVLLGLFSRWGKKKAKQLANSDSSDPLVDAEDPGIFC</sequence>
<feature type="transmembrane region" description="Helical" evidence="1">
    <location>
        <begin position="480"/>
        <end position="501"/>
    </location>
</feature>
<feature type="chain" id="PRO_5041993726" evidence="2">
    <location>
        <begin position="18"/>
        <end position="646"/>
    </location>
</feature>
<evidence type="ECO:0000256" key="2">
    <source>
        <dbReference type="SAM" id="SignalP"/>
    </source>
</evidence>
<proteinExistence type="predicted"/>
<feature type="transmembrane region" description="Helical" evidence="1">
    <location>
        <begin position="594"/>
        <end position="616"/>
    </location>
</feature>
<keyword evidence="1" id="KW-0472">Membrane</keyword>
<feature type="transmembrane region" description="Helical" evidence="1">
    <location>
        <begin position="550"/>
        <end position="569"/>
    </location>
</feature>